<dbReference type="InterPro" id="IPR029016">
    <property type="entry name" value="GAF-like_dom_sf"/>
</dbReference>
<dbReference type="PANTHER" id="PTHR43642">
    <property type="entry name" value="HYBRID SIGNAL TRANSDUCTION HISTIDINE KINASE G"/>
    <property type="match status" value="1"/>
</dbReference>
<proteinExistence type="predicted"/>
<feature type="domain" description="PAS" evidence="3">
    <location>
        <begin position="1648"/>
        <end position="1692"/>
    </location>
</feature>
<feature type="domain" description="PAS" evidence="3">
    <location>
        <begin position="1512"/>
        <end position="1587"/>
    </location>
</feature>
<dbReference type="SUPFAM" id="SSF55781">
    <property type="entry name" value="GAF domain-like"/>
    <property type="match status" value="1"/>
</dbReference>
<dbReference type="Pfam" id="PF07568">
    <property type="entry name" value="HisKA_2"/>
    <property type="match status" value="1"/>
</dbReference>
<reference evidence="5" key="1">
    <citation type="journal article" date="2021" name="Microb. Physiol.">
        <title>Proteogenomic Insights into the Physiology of Marine, Sulfate-Reducing, Filamentous Desulfonema limicola and Desulfonema magnum.</title>
        <authorList>
            <person name="Schnaars V."/>
            <person name="Wohlbrand L."/>
            <person name="Scheve S."/>
            <person name="Hinrichs C."/>
            <person name="Reinhardt R."/>
            <person name="Rabus R."/>
        </authorList>
    </citation>
    <scope>NUCLEOTIDE SEQUENCE</scope>
    <source>
        <strain evidence="5">4be13</strain>
    </source>
</reference>
<keyword evidence="6" id="KW-1185">Reference proteome</keyword>
<dbReference type="InterPro" id="IPR000700">
    <property type="entry name" value="PAS-assoc_C"/>
</dbReference>
<dbReference type="SUPFAM" id="SSF52540">
    <property type="entry name" value="P-loop containing nucleoside triphosphate hydrolases"/>
    <property type="match status" value="1"/>
</dbReference>
<dbReference type="PROSITE" id="PS50113">
    <property type="entry name" value="PAC"/>
    <property type="match status" value="2"/>
</dbReference>
<dbReference type="Proteomes" id="UP000663722">
    <property type="component" value="Chromosome"/>
</dbReference>
<dbReference type="InterPro" id="IPR027417">
    <property type="entry name" value="P-loop_NTPase"/>
</dbReference>
<dbReference type="InterPro" id="IPR000014">
    <property type="entry name" value="PAS"/>
</dbReference>
<name>A0A975BWC1_9BACT</name>
<organism evidence="5 6">
    <name type="scientific">Desulfonema magnum</name>
    <dbReference type="NCBI Taxonomy" id="45655"/>
    <lineage>
        <taxon>Bacteria</taxon>
        <taxon>Pseudomonadati</taxon>
        <taxon>Thermodesulfobacteriota</taxon>
        <taxon>Desulfobacteria</taxon>
        <taxon>Desulfobacterales</taxon>
        <taxon>Desulfococcaceae</taxon>
        <taxon>Desulfonema</taxon>
    </lineage>
</organism>
<keyword evidence="5" id="KW-0808">Transferase</keyword>
<dbReference type="Gene3D" id="3.40.50.300">
    <property type="entry name" value="P-loop containing nucleotide triphosphate hydrolases"/>
    <property type="match status" value="1"/>
</dbReference>
<dbReference type="SMART" id="SM00086">
    <property type="entry name" value="PAC"/>
    <property type="match status" value="2"/>
</dbReference>
<dbReference type="PANTHER" id="PTHR43642:SF1">
    <property type="entry name" value="HYBRID SIGNAL TRANSDUCTION HISTIDINE KINASE G"/>
    <property type="match status" value="1"/>
</dbReference>
<dbReference type="InterPro" id="IPR053159">
    <property type="entry name" value="Hybrid_Histidine_Kinase"/>
</dbReference>
<dbReference type="SMART" id="SM00091">
    <property type="entry name" value="PAS"/>
    <property type="match status" value="2"/>
</dbReference>
<dbReference type="InterPro" id="IPR000719">
    <property type="entry name" value="Prot_kinase_dom"/>
</dbReference>
<dbReference type="KEGG" id="dmm:dnm_084290"/>
<dbReference type="SUPFAM" id="SSF55874">
    <property type="entry name" value="ATPase domain of HSP90 chaperone/DNA topoisomerase II/histidine kinase"/>
    <property type="match status" value="1"/>
</dbReference>
<dbReference type="InterPro" id="IPR011495">
    <property type="entry name" value="Sig_transdc_His_kin_sub2_dim/P"/>
</dbReference>
<dbReference type="NCBIfam" id="TIGR00229">
    <property type="entry name" value="sensory_box"/>
    <property type="match status" value="1"/>
</dbReference>
<accession>A0A975BWC1</accession>
<dbReference type="InterPro" id="IPR013767">
    <property type="entry name" value="PAS_fold"/>
</dbReference>
<dbReference type="Pfam" id="PF01590">
    <property type="entry name" value="GAF"/>
    <property type="match status" value="1"/>
</dbReference>
<dbReference type="CDD" id="cd14014">
    <property type="entry name" value="STKc_PknB_like"/>
    <property type="match status" value="1"/>
</dbReference>
<dbReference type="Gene3D" id="1.10.510.10">
    <property type="entry name" value="Transferase(Phosphotransferase) domain 1"/>
    <property type="match status" value="1"/>
</dbReference>
<sequence length="1976" mass="224265">MMTIPGYKINKELRTGRHSVIYQGQRSEDGIPVIIKVHRDEYPTVGDMDRFRREFDIGSLFRDDHIIRYYATESYRHALALIQEDFGAVALAEVIPEDGLGILPFLNIAVQLAEGLRVIHQQNVIHKDINPRNIVIRPGTDAVKFIDFGISCWFTQETQEAVSPKNLIGTLAYMSPEQTGRMNQPLDYRTDFYSLGLVFYKLLCGRLPFDTKDPMKIIHYHIAKTPETPRDVRPAVPRAVSDIVMKLLEKNAEDRYQSASGLKADLETCLSQLKHEGKIVPFQLGRQDFSDKFQIPQKVYGRSEEIRSIIKIFERVARGRKEMALVSGYSGVGKTVLVRELRKPVMTRGSCFLSGKFDQVNRNIAYSGISQAFRKLIRQILGKSKSKIQFWKERLLTALGPNSEIITDMIPEVEKIIGKPAPVQELTGAEARNRFELIFRNFVSVFAQKEHPLVLFLDDLQWADSASLNLIHLLATDDEIRAMLIIGAYRENEVSASHPVIMAIDEIKKTGVPVRHISLSPLGIITVNQWIADILNCHPEASESLSALIFSKTQGNPFFVKMFLQSLYDEHLLTFQFPVSSFKFPVSSFKFPVSNFKFQVSSFKFQTWHWDMEKIRLAQVTDNVAEFMLKRISRLPSDTREILKTAACIGNIFTIETLMAVLQKTREEIIIKLQSALNTGMLVSSAPTYRFAHDRVQEAAYSLIPDRQKASVHLDIGRLLLANTRIQDQQEKLFEVVDHLNIGRNLITNSQEQLSLIRLNLQAGQKARNATAYASALNYLTISSEVLSRCMTNHDELAFEVYKELALLEYLNGNFERSEKLICLILEQATSDVEKAEAYILLIEQYTVTANYEAAIRTGRKALKLLGVELPSDHLKTAFEDEFARAKKNLGNRNIASLLDEPRMTSAEKRSAIRLLGKMGSLTYNSDQELFPIVIAKSVNLILRYGNAPEGSYSLAVYGIILGSVFGEYQRGYEFGQLAVKLSGKFNTLAQKCTSYAALGCGLLPWVGHVRHTAAVYDESCQAGLQSGELQFAGISLLYKLSDLFFEGKNLTKLLGDVSEGLKFTKKTKNQWATDLITAQELVLLNLTGRTKDKFSFHNDSISESAYLEQCEKHGSFNGLCRFYIFKSQVLYLYGEPEKAMHCIRKAENWLTFVLGTLPAADHNFYHSLILTALYSDASANEQAAYWEQLQTHQKQMKIWANNCPENFLHKYLLVEAEMAHISGRDSEAMDLYDQAIASACENKFIQNESLANELFGKFWLDKGKERYAKIHITDAYHAYERLGAKRKAEDIYEKYPDMIRAVQFPDVTITEDIQASSDSSSSAYLDMAAITKASQIISDEINLEKFLIKIMKIIIENAGAQKGFLILKQNDSLRIEASAVADSDNVRVLQSVPIEENQELSETIVRYAIRTNENVILHDAANKGMFTQEPYIISTRAKSVLCTPIRYKNKITGGLYLENNLMSGAFTENRIETLHILLAQVAISLRNATLYSDTLRLNWDLQAEIEEHTRSEKELRSLLQFHETLMNTIPNPIFYKNAEGLYLGCNNAFADQIVGLPREKIIGRGIYDISQFSRELADMSHEKDMELFCHPGVQVYETCMQCADNVRREFIVSRATFNDDEGNIAGIVGVLADMTEKNRVTESLRKSEERYRRIIETAREGIWMIDAEGKTTYVNRRITEMLGYSEPEMLGCPFFDFMDAAALTEAERNFERRRQGISEQHDFRFRRKDGTDLWTIVSTNSICDETGQFIGSLAMITDISDRKRNEEQLRVSLSEKVVLLREIHHRVKNNMQVVSSLLELQCMKTEDERIIKILTENKDRIRAMSLIHEKLYQSESLSQIDFRTYLNELAKTLFRSYGISSAQIALKTDIEDISVEIDIAIPCGLILNELISNALKHAFPENRKGEISVSFRFADTAKVELIVSDNGVGIPENTDIGNTSSLGLKLVRGFAVHQLDGELKFVRNNGSKFIIKFEI</sequence>
<feature type="domain" description="PAC" evidence="4">
    <location>
        <begin position="1595"/>
        <end position="1647"/>
    </location>
</feature>
<evidence type="ECO:0000259" key="3">
    <source>
        <dbReference type="PROSITE" id="PS50112"/>
    </source>
</evidence>
<dbReference type="InterPro" id="IPR035965">
    <property type="entry name" value="PAS-like_dom_sf"/>
</dbReference>
<dbReference type="SMART" id="SM00065">
    <property type="entry name" value="GAF"/>
    <property type="match status" value="1"/>
</dbReference>
<feature type="domain" description="Histidine kinase" evidence="2">
    <location>
        <begin position="1783"/>
        <end position="1976"/>
    </location>
</feature>
<dbReference type="InterPro" id="IPR036890">
    <property type="entry name" value="HATPase_C_sf"/>
</dbReference>
<dbReference type="GO" id="GO:0006355">
    <property type="term" value="P:regulation of DNA-templated transcription"/>
    <property type="evidence" value="ECO:0007669"/>
    <property type="project" value="InterPro"/>
</dbReference>
<dbReference type="GO" id="GO:0004672">
    <property type="term" value="F:protein kinase activity"/>
    <property type="evidence" value="ECO:0007669"/>
    <property type="project" value="InterPro"/>
</dbReference>
<dbReference type="Gene3D" id="3.30.450.40">
    <property type="match status" value="1"/>
</dbReference>
<dbReference type="Pfam" id="PF00989">
    <property type="entry name" value="PAS"/>
    <property type="match status" value="1"/>
</dbReference>
<dbReference type="Pfam" id="PF00069">
    <property type="entry name" value="Pkinase"/>
    <property type="match status" value="1"/>
</dbReference>
<dbReference type="CDD" id="cd00130">
    <property type="entry name" value="PAS"/>
    <property type="match status" value="2"/>
</dbReference>
<dbReference type="GO" id="GO:0005524">
    <property type="term" value="F:ATP binding"/>
    <property type="evidence" value="ECO:0007669"/>
    <property type="project" value="InterPro"/>
</dbReference>
<dbReference type="InterPro" id="IPR003594">
    <property type="entry name" value="HATPase_dom"/>
</dbReference>
<dbReference type="PROSITE" id="PS50011">
    <property type="entry name" value="PROTEIN_KINASE_DOM"/>
    <property type="match status" value="1"/>
</dbReference>
<evidence type="ECO:0000313" key="6">
    <source>
        <dbReference type="Proteomes" id="UP000663722"/>
    </source>
</evidence>
<evidence type="ECO:0000259" key="2">
    <source>
        <dbReference type="PROSITE" id="PS50109"/>
    </source>
</evidence>
<dbReference type="Pfam" id="PF08448">
    <property type="entry name" value="PAS_4"/>
    <property type="match status" value="1"/>
</dbReference>
<dbReference type="Gene3D" id="3.30.450.20">
    <property type="entry name" value="PAS domain"/>
    <property type="match status" value="2"/>
</dbReference>
<feature type="domain" description="PAC" evidence="4">
    <location>
        <begin position="1720"/>
        <end position="1772"/>
    </location>
</feature>
<dbReference type="EMBL" id="CP061800">
    <property type="protein sequence ID" value="QTA92350.1"/>
    <property type="molecule type" value="Genomic_DNA"/>
</dbReference>
<dbReference type="PROSITE" id="PS50112">
    <property type="entry name" value="PAS"/>
    <property type="match status" value="2"/>
</dbReference>
<dbReference type="InterPro" id="IPR013656">
    <property type="entry name" value="PAS_4"/>
</dbReference>
<keyword evidence="5" id="KW-0418">Kinase</keyword>
<dbReference type="InterPro" id="IPR001610">
    <property type="entry name" value="PAC"/>
</dbReference>
<dbReference type="InterPro" id="IPR041664">
    <property type="entry name" value="AAA_16"/>
</dbReference>
<protein>
    <submittedName>
        <fullName evidence="5">Two component system histidine kinase, GAF and PAS domains-containing</fullName>
    </submittedName>
</protein>
<dbReference type="SUPFAM" id="SSF55785">
    <property type="entry name" value="PYP-like sensor domain (PAS domain)"/>
    <property type="match status" value="2"/>
</dbReference>
<dbReference type="SUPFAM" id="SSF56112">
    <property type="entry name" value="Protein kinase-like (PK-like)"/>
    <property type="match status" value="1"/>
</dbReference>
<dbReference type="InterPro" id="IPR003018">
    <property type="entry name" value="GAF"/>
</dbReference>
<dbReference type="Pfam" id="PF13191">
    <property type="entry name" value="AAA_16"/>
    <property type="match status" value="1"/>
</dbReference>
<dbReference type="RefSeq" id="WP_207679749.1">
    <property type="nucleotide sequence ID" value="NZ_CP061800.1"/>
</dbReference>
<dbReference type="InterPro" id="IPR011009">
    <property type="entry name" value="Kinase-like_dom_sf"/>
</dbReference>
<dbReference type="PROSITE" id="PS50109">
    <property type="entry name" value="HIS_KIN"/>
    <property type="match status" value="1"/>
</dbReference>
<dbReference type="InterPro" id="IPR005467">
    <property type="entry name" value="His_kinase_dom"/>
</dbReference>
<dbReference type="Gene3D" id="3.30.565.10">
    <property type="entry name" value="Histidine kinase-like ATPase, C-terminal domain"/>
    <property type="match status" value="1"/>
</dbReference>
<feature type="domain" description="Protein kinase" evidence="1">
    <location>
        <begin position="7"/>
        <end position="270"/>
    </location>
</feature>
<dbReference type="SMART" id="SM00387">
    <property type="entry name" value="HATPase_c"/>
    <property type="match status" value="1"/>
</dbReference>
<evidence type="ECO:0000313" key="5">
    <source>
        <dbReference type="EMBL" id="QTA92350.1"/>
    </source>
</evidence>
<gene>
    <name evidence="5" type="ORF">dnm_084290</name>
</gene>
<dbReference type="Pfam" id="PF02518">
    <property type="entry name" value="HATPase_c"/>
    <property type="match status" value="1"/>
</dbReference>
<evidence type="ECO:0000259" key="4">
    <source>
        <dbReference type="PROSITE" id="PS50113"/>
    </source>
</evidence>
<evidence type="ECO:0000259" key="1">
    <source>
        <dbReference type="PROSITE" id="PS50011"/>
    </source>
</evidence>